<evidence type="ECO:0000313" key="2">
    <source>
        <dbReference type="EMBL" id="JAG62286.1"/>
    </source>
</evidence>
<dbReference type="EMBL" id="GBRD01003535">
    <property type="protein sequence ID" value="JAG62286.1"/>
    <property type="molecule type" value="Transcribed_RNA"/>
</dbReference>
<dbReference type="AlphaFoldDB" id="A0A0K8TA49"/>
<feature type="transmembrane region" description="Helical" evidence="1">
    <location>
        <begin position="9"/>
        <end position="27"/>
    </location>
</feature>
<keyword evidence="1" id="KW-1133">Transmembrane helix</keyword>
<reference evidence="2" key="1">
    <citation type="submission" date="2014-09" db="EMBL/GenBank/DDBJ databases">
        <authorList>
            <person name="Magalhaes I.L.F."/>
            <person name="Oliveira U."/>
            <person name="Santos F.R."/>
            <person name="Vidigal T.H.D.A."/>
            <person name="Brescovit A.D."/>
            <person name="Santos A.J."/>
        </authorList>
    </citation>
    <scope>NUCLEOTIDE SEQUENCE</scope>
</reference>
<protein>
    <submittedName>
        <fullName evidence="2">Uncharacterized protein</fullName>
    </submittedName>
</protein>
<organism evidence="2">
    <name type="scientific">Lygus hesperus</name>
    <name type="common">Western plant bug</name>
    <dbReference type="NCBI Taxonomy" id="30085"/>
    <lineage>
        <taxon>Eukaryota</taxon>
        <taxon>Metazoa</taxon>
        <taxon>Ecdysozoa</taxon>
        <taxon>Arthropoda</taxon>
        <taxon>Hexapoda</taxon>
        <taxon>Insecta</taxon>
        <taxon>Pterygota</taxon>
        <taxon>Neoptera</taxon>
        <taxon>Paraneoptera</taxon>
        <taxon>Hemiptera</taxon>
        <taxon>Heteroptera</taxon>
        <taxon>Panheteroptera</taxon>
        <taxon>Cimicomorpha</taxon>
        <taxon>Miridae</taxon>
        <taxon>Mirini</taxon>
        <taxon>Lygus</taxon>
    </lineage>
</organism>
<feature type="non-terminal residue" evidence="2">
    <location>
        <position position="1"/>
    </location>
</feature>
<keyword evidence="1" id="KW-0472">Membrane</keyword>
<sequence>FSIVIMNDNYLFAAPTVVMVIAVFWNAEIDCSYISALASTTAHTHVDHSRIPIPRVMKVKLVPRLLLKTTQPPLVTLPTEATPNASILATTLIACKNLSLELPSEENANCSKPLPGALQALLSRDPVDADQCVPSTNDSTKIGVITCPCCKRKIEINIQLNKLLGRNACNGTKPRDVENIDYHSNS</sequence>
<keyword evidence="1" id="KW-0812">Transmembrane</keyword>
<accession>A0A0K8TA49</accession>
<proteinExistence type="predicted"/>
<evidence type="ECO:0000256" key="1">
    <source>
        <dbReference type="SAM" id="Phobius"/>
    </source>
</evidence>
<name>A0A0K8TA49_LYGHE</name>